<dbReference type="AlphaFoldDB" id="A0A1I5GJ95"/>
<sequence>MMDRSAQSDVTTIQLTSCENKPATALVETLAQILDPLAFEPLPQSPTLGQVWEQICRLGTARKHAERALRAGYRLTEGQG</sequence>
<organism evidence="1 2">
    <name type="scientific">Pseudonocardia ammonioxydans</name>
    <dbReference type="NCBI Taxonomy" id="260086"/>
    <lineage>
        <taxon>Bacteria</taxon>
        <taxon>Bacillati</taxon>
        <taxon>Actinomycetota</taxon>
        <taxon>Actinomycetes</taxon>
        <taxon>Pseudonocardiales</taxon>
        <taxon>Pseudonocardiaceae</taxon>
        <taxon>Pseudonocardia</taxon>
    </lineage>
</organism>
<keyword evidence="2" id="KW-1185">Reference proteome</keyword>
<gene>
    <name evidence="1" type="ORF">SAMN05216207_10472</name>
</gene>
<dbReference type="EMBL" id="FOUY01000047">
    <property type="protein sequence ID" value="SFO35651.1"/>
    <property type="molecule type" value="Genomic_DNA"/>
</dbReference>
<evidence type="ECO:0000313" key="2">
    <source>
        <dbReference type="Proteomes" id="UP000199614"/>
    </source>
</evidence>
<name>A0A1I5GJ95_PSUAM</name>
<accession>A0A1I5GJ95</accession>
<reference evidence="1 2" key="1">
    <citation type="submission" date="2016-10" db="EMBL/GenBank/DDBJ databases">
        <authorList>
            <person name="de Groot N.N."/>
        </authorList>
    </citation>
    <scope>NUCLEOTIDE SEQUENCE [LARGE SCALE GENOMIC DNA]</scope>
    <source>
        <strain evidence="1 2">CGMCC 4.1877</strain>
    </source>
</reference>
<protein>
    <submittedName>
        <fullName evidence="1">Uncharacterized protein</fullName>
    </submittedName>
</protein>
<dbReference type="Proteomes" id="UP000199614">
    <property type="component" value="Unassembled WGS sequence"/>
</dbReference>
<evidence type="ECO:0000313" key="1">
    <source>
        <dbReference type="EMBL" id="SFO35651.1"/>
    </source>
</evidence>
<proteinExistence type="predicted"/>